<keyword evidence="8" id="KW-0143">Chaperone</keyword>
<evidence type="ECO:0000256" key="3">
    <source>
        <dbReference type="ARBA" id="ARBA00022475"/>
    </source>
</evidence>
<accession>A0A2H0NCG2</accession>
<feature type="transmembrane region" description="Helical" evidence="10">
    <location>
        <begin position="7"/>
        <end position="23"/>
    </location>
</feature>
<evidence type="ECO:0000256" key="5">
    <source>
        <dbReference type="ARBA" id="ARBA00022927"/>
    </source>
</evidence>
<name>A0A2H0NCG2_9BACT</name>
<feature type="transmembrane region" description="Helical" evidence="10">
    <location>
        <begin position="29"/>
        <end position="47"/>
    </location>
</feature>
<dbReference type="GO" id="GO:0015031">
    <property type="term" value="P:protein transport"/>
    <property type="evidence" value="ECO:0007669"/>
    <property type="project" value="UniProtKB-KW"/>
</dbReference>
<evidence type="ECO:0000256" key="9">
    <source>
        <dbReference type="RuleBase" id="RU003945"/>
    </source>
</evidence>
<keyword evidence="6 10" id="KW-1133">Transmembrane helix</keyword>
<feature type="domain" description="Membrane insertase YidC/Oxa/ALB C-terminal" evidence="11">
    <location>
        <begin position="29"/>
        <end position="223"/>
    </location>
</feature>
<dbReference type="PANTHER" id="PTHR12428:SF65">
    <property type="entry name" value="CYTOCHROME C OXIDASE ASSEMBLY PROTEIN COX18, MITOCHONDRIAL"/>
    <property type="match status" value="1"/>
</dbReference>
<keyword evidence="5" id="KW-0653">Protein transport</keyword>
<keyword evidence="4 9" id="KW-0812">Transmembrane</keyword>
<evidence type="ECO:0000313" key="12">
    <source>
        <dbReference type="EMBL" id="PIR06582.1"/>
    </source>
</evidence>
<evidence type="ECO:0000256" key="4">
    <source>
        <dbReference type="ARBA" id="ARBA00022692"/>
    </source>
</evidence>
<protein>
    <recommendedName>
        <fullName evidence="11">Membrane insertase YidC/Oxa/ALB C-terminal domain-containing protein</fullName>
    </recommendedName>
</protein>
<evidence type="ECO:0000256" key="8">
    <source>
        <dbReference type="ARBA" id="ARBA00023186"/>
    </source>
</evidence>
<dbReference type="GO" id="GO:0032977">
    <property type="term" value="F:membrane insertase activity"/>
    <property type="evidence" value="ECO:0007669"/>
    <property type="project" value="InterPro"/>
</dbReference>
<evidence type="ECO:0000256" key="6">
    <source>
        <dbReference type="ARBA" id="ARBA00022989"/>
    </source>
</evidence>
<dbReference type="EMBL" id="PCWQ01000012">
    <property type="protein sequence ID" value="PIR06582.1"/>
    <property type="molecule type" value="Genomic_DNA"/>
</dbReference>
<dbReference type="InterPro" id="IPR047196">
    <property type="entry name" value="YidC_ALB_C"/>
</dbReference>
<evidence type="ECO:0000256" key="1">
    <source>
        <dbReference type="ARBA" id="ARBA00004651"/>
    </source>
</evidence>
<dbReference type="PANTHER" id="PTHR12428">
    <property type="entry name" value="OXA1"/>
    <property type="match status" value="1"/>
</dbReference>
<feature type="transmembrane region" description="Helical" evidence="10">
    <location>
        <begin position="147"/>
        <end position="165"/>
    </location>
</feature>
<evidence type="ECO:0000256" key="2">
    <source>
        <dbReference type="ARBA" id="ARBA00022448"/>
    </source>
</evidence>
<evidence type="ECO:0000259" key="11">
    <source>
        <dbReference type="Pfam" id="PF02096"/>
    </source>
</evidence>
<dbReference type="InterPro" id="IPR028055">
    <property type="entry name" value="YidC/Oxa/ALB_C"/>
</dbReference>
<dbReference type="AlphaFoldDB" id="A0A2H0NCG2"/>
<dbReference type="NCBIfam" id="TIGR03592">
    <property type="entry name" value="yidC_oxa1_cterm"/>
    <property type="match status" value="1"/>
</dbReference>
<dbReference type="GO" id="GO:0005886">
    <property type="term" value="C:plasma membrane"/>
    <property type="evidence" value="ECO:0007669"/>
    <property type="project" value="UniProtKB-SubCell"/>
</dbReference>
<feature type="transmembrane region" description="Helical" evidence="10">
    <location>
        <begin position="186"/>
        <end position="211"/>
    </location>
</feature>
<dbReference type="Proteomes" id="UP000230564">
    <property type="component" value="Unassembled WGS sequence"/>
</dbReference>
<proteinExistence type="inferred from homology"/>
<sequence length="237" mass="26908">MNIFFVIFYQPIFNLLVFLYNVIPGQDLGIAIILLTLIIRLILYPLSKKSIKAQKDMQSIQPEIERIKEQYKGDKEKMGPELMALYKNKKINPFASCLPLLIQLPFLFAVYRVFYNGLKQEDAMSALYGFISNPGILNQTAFGFLNLANKSILLAVFAGLAQYWQSKMLMTKKKDSGTMGAMNKQMLYIMPVVTIVIGSQFPAGLTFYWLLTTLFSVGQQYIVLGVKNKKTTVEVVE</sequence>
<keyword evidence="3" id="KW-1003">Cell membrane</keyword>
<dbReference type="CDD" id="cd20070">
    <property type="entry name" value="5TM_YidC_Alb3"/>
    <property type="match status" value="1"/>
</dbReference>
<evidence type="ECO:0000256" key="10">
    <source>
        <dbReference type="SAM" id="Phobius"/>
    </source>
</evidence>
<keyword evidence="7 10" id="KW-0472">Membrane</keyword>
<keyword evidence="2" id="KW-0813">Transport</keyword>
<comment type="subcellular location">
    <subcellularLocation>
        <location evidence="1">Cell membrane</location>
        <topology evidence="1">Multi-pass membrane protein</topology>
    </subcellularLocation>
    <subcellularLocation>
        <location evidence="9">Membrane</location>
        <topology evidence="9">Multi-pass membrane protein</topology>
    </subcellularLocation>
</comment>
<organism evidence="12 13">
    <name type="scientific">Candidatus Komeilibacteria bacterium CG11_big_fil_rev_8_21_14_0_20_36_20</name>
    <dbReference type="NCBI Taxonomy" id="1974477"/>
    <lineage>
        <taxon>Bacteria</taxon>
        <taxon>Candidatus Komeiliibacteriota</taxon>
    </lineage>
</organism>
<dbReference type="GO" id="GO:0051205">
    <property type="term" value="P:protein insertion into membrane"/>
    <property type="evidence" value="ECO:0007669"/>
    <property type="project" value="TreeGrafter"/>
</dbReference>
<comment type="caution">
    <text evidence="12">The sequence shown here is derived from an EMBL/GenBank/DDBJ whole genome shotgun (WGS) entry which is preliminary data.</text>
</comment>
<reference evidence="12 13" key="1">
    <citation type="submission" date="2017-09" db="EMBL/GenBank/DDBJ databases">
        <title>Depth-based differentiation of microbial function through sediment-hosted aquifers and enrichment of novel symbionts in the deep terrestrial subsurface.</title>
        <authorList>
            <person name="Probst A.J."/>
            <person name="Ladd B."/>
            <person name="Jarett J.K."/>
            <person name="Geller-Mcgrath D.E."/>
            <person name="Sieber C.M."/>
            <person name="Emerson J.B."/>
            <person name="Anantharaman K."/>
            <person name="Thomas B.C."/>
            <person name="Malmstrom R."/>
            <person name="Stieglmeier M."/>
            <person name="Klingl A."/>
            <person name="Woyke T."/>
            <person name="Ryan C.M."/>
            <person name="Banfield J.F."/>
        </authorList>
    </citation>
    <scope>NUCLEOTIDE SEQUENCE [LARGE SCALE GENOMIC DNA]</scope>
    <source>
        <strain evidence="12">CG11_big_fil_rev_8_21_14_0_20_36_20</strain>
    </source>
</reference>
<comment type="similarity">
    <text evidence="9">Belongs to the OXA1/ALB3/YidC family.</text>
</comment>
<gene>
    <name evidence="12" type="ORF">COV55_03600</name>
</gene>
<dbReference type="InterPro" id="IPR001708">
    <property type="entry name" value="YidC/ALB3/OXA1/COX18"/>
</dbReference>
<evidence type="ECO:0000256" key="7">
    <source>
        <dbReference type="ARBA" id="ARBA00023136"/>
    </source>
</evidence>
<feature type="transmembrane region" description="Helical" evidence="10">
    <location>
        <begin position="93"/>
        <end position="114"/>
    </location>
</feature>
<dbReference type="Pfam" id="PF02096">
    <property type="entry name" value="60KD_IMP"/>
    <property type="match status" value="1"/>
</dbReference>
<evidence type="ECO:0000313" key="13">
    <source>
        <dbReference type="Proteomes" id="UP000230564"/>
    </source>
</evidence>